<evidence type="ECO:0000313" key="4">
    <source>
        <dbReference type="WBParaSite" id="HNAJ_0000531501-mRNA-1"/>
    </source>
</evidence>
<gene>
    <name evidence="2" type="ORF">HNAJ_LOCUS5313</name>
</gene>
<dbReference type="EMBL" id="UZAE01004406">
    <property type="protein sequence ID" value="VDO01173.1"/>
    <property type="molecule type" value="Genomic_DNA"/>
</dbReference>
<keyword evidence="1" id="KW-0812">Transmembrane</keyword>
<keyword evidence="3" id="KW-1185">Reference proteome</keyword>
<proteinExistence type="predicted"/>
<protein>
    <submittedName>
        <fullName evidence="2 4">Uncharacterized protein</fullName>
    </submittedName>
</protein>
<organism evidence="4">
    <name type="scientific">Rodentolepis nana</name>
    <name type="common">Dwarf tapeworm</name>
    <name type="synonym">Hymenolepis nana</name>
    <dbReference type="NCBI Taxonomy" id="102285"/>
    <lineage>
        <taxon>Eukaryota</taxon>
        <taxon>Metazoa</taxon>
        <taxon>Spiralia</taxon>
        <taxon>Lophotrochozoa</taxon>
        <taxon>Platyhelminthes</taxon>
        <taxon>Cestoda</taxon>
        <taxon>Eucestoda</taxon>
        <taxon>Cyclophyllidea</taxon>
        <taxon>Hymenolepididae</taxon>
        <taxon>Rodentolepis</taxon>
    </lineage>
</organism>
<reference evidence="2 3" key="2">
    <citation type="submission" date="2018-11" db="EMBL/GenBank/DDBJ databases">
        <authorList>
            <consortium name="Pathogen Informatics"/>
        </authorList>
    </citation>
    <scope>NUCLEOTIDE SEQUENCE [LARGE SCALE GENOMIC DNA]</scope>
</reference>
<feature type="transmembrane region" description="Helical" evidence="1">
    <location>
        <begin position="20"/>
        <end position="43"/>
    </location>
</feature>
<accession>A0A0R3TE26</accession>
<keyword evidence="1" id="KW-1133">Transmembrane helix</keyword>
<evidence type="ECO:0000313" key="2">
    <source>
        <dbReference type="EMBL" id="VDO01173.1"/>
    </source>
</evidence>
<keyword evidence="1" id="KW-0472">Membrane</keyword>
<dbReference type="AlphaFoldDB" id="A0A0R3TE26"/>
<dbReference type="Proteomes" id="UP000278807">
    <property type="component" value="Unassembled WGS sequence"/>
</dbReference>
<dbReference type="WBParaSite" id="HNAJ_0000531501-mRNA-1">
    <property type="protein sequence ID" value="HNAJ_0000531501-mRNA-1"/>
    <property type="gene ID" value="HNAJ_0000531501"/>
</dbReference>
<evidence type="ECO:0000313" key="3">
    <source>
        <dbReference type="Proteomes" id="UP000278807"/>
    </source>
</evidence>
<sequence length="80" mass="8830">MGRLGDTVGDWARSHKTLCLIISACVLIVGLILIIAGAFLTGLNGGEWSAKNETFNEFNERQRWNLLNSTKIKSRLVARA</sequence>
<name>A0A0R3TE26_RODNA</name>
<reference evidence="4" key="1">
    <citation type="submission" date="2017-02" db="UniProtKB">
        <authorList>
            <consortium name="WormBaseParasite"/>
        </authorList>
    </citation>
    <scope>IDENTIFICATION</scope>
</reference>
<evidence type="ECO:0000256" key="1">
    <source>
        <dbReference type="SAM" id="Phobius"/>
    </source>
</evidence>